<feature type="domain" description="TonB-dependent receptor-like beta-barrel" evidence="16">
    <location>
        <begin position="237"/>
        <end position="677"/>
    </location>
</feature>
<dbReference type="InterPro" id="IPR037066">
    <property type="entry name" value="Plug_dom_sf"/>
</dbReference>
<evidence type="ECO:0000256" key="7">
    <source>
        <dbReference type="ARBA" id="ARBA00023004"/>
    </source>
</evidence>
<keyword evidence="5" id="KW-0410">Iron transport</keyword>
<keyword evidence="19" id="KW-1185">Reference proteome</keyword>
<evidence type="ECO:0000256" key="15">
    <source>
        <dbReference type="SAM" id="SignalP"/>
    </source>
</evidence>
<evidence type="ECO:0000256" key="9">
    <source>
        <dbReference type="ARBA" id="ARBA00023077"/>
    </source>
</evidence>
<keyword evidence="12 13" id="KW-0998">Cell outer membrane</keyword>
<evidence type="ECO:0000256" key="10">
    <source>
        <dbReference type="ARBA" id="ARBA00023136"/>
    </source>
</evidence>
<keyword evidence="7" id="KW-0408">Iron</keyword>
<keyword evidence="9 14" id="KW-0798">TonB box</keyword>
<keyword evidence="10 13" id="KW-0472">Membrane</keyword>
<proteinExistence type="inferred from homology"/>
<evidence type="ECO:0000256" key="4">
    <source>
        <dbReference type="ARBA" id="ARBA00022452"/>
    </source>
</evidence>
<dbReference type="Proteomes" id="UP001235760">
    <property type="component" value="Unassembled WGS sequence"/>
</dbReference>
<keyword evidence="6 13" id="KW-0812">Transmembrane</keyword>
<evidence type="ECO:0000256" key="11">
    <source>
        <dbReference type="ARBA" id="ARBA00023170"/>
    </source>
</evidence>
<keyword evidence="4 13" id="KW-1134">Transmembrane beta strand</keyword>
<sequence length="714" mass="77073">MPTHPLSRPRLSPLTLAVHATLALSAAATLPVAQAQEAERLESVVITGSTREQKLVDAPYAISAVGSEALRAAGPMVNLSEALQSVPGLVVANRNNYAQDLQISSRGFGARAGFGVRGMRLYADGIPATMPDGQGQVAHFDLAGADRVEVLRGPFSALYGNSSGGVIAAWSKPVRDRSFEVGVDAGSSGLRQQRVAFQSPFDGGFSIAANFSSFEIDGFRPQSDADRRLANIRLGWVGEDDRVTLAISDQHQRANDPLGLTRTLFNQNPDQTAVQATNFKTRKTIDQTQAGLSWLHQIGGDSALQSTQVSTYMGERSVFQMLSTTVGAQAPASSGGGVIDFDRRYAGIDGRLNWKLGDGDLVTGFNLEQQRDDRKGYENFTSNPTVTGVVGTLRRDETNKAMSREAYAQYELPLAPHWQVIAGVRTGKVRLSNDDHYVVLNPDDSGSLDFSYTNPVFGLRWQPDQTLTLHASVSRGYESPTLGEVAYSVDAQGSPTTGFNKALSAQSSRQLELGAKWRPTQDYAIDAAVFSIATSNEIGVNTNSGGRSTFKNVGDTLRQGFELSQRWRHSPNLRGQLALTVLNASYRTGAIDGNKIAGTQPSSLFAEIAWKTWPGGEWGFEVRGQGRTALNDSNQDSPGTAGGGFAAGWGIANLRYLHTWDIGNDAKLELLTRGDNLADRRYAGSVIVSEAQQRYFEPAPGRSGLVSLRYLRKF</sequence>
<evidence type="ECO:0000256" key="8">
    <source>
        <dbReference type="ARBA" id="ARBA00023065"/>
    </source>
</evidence>
<dbReference type="PANTHER" id="PTHR32552">
    <property type="entry name" value="FERRICHROME IRON RECEPTOR-RELATED"/>
    <property type="match status" value="1"/>
</dbReference>
<evidence type="ECO:0000256" key="2">
    <source>
        <dbReference type="ARBA" id="ARBA00009810"/>
    </source>
</evidence>
<dbReference type="Pfam" id="PF07715">
    <property type="entry name" value="Plug"/>
    <property type="match status" value="1"/>
</dbReference>
<evidence type="ECO:0000256" key="1">
    <source>
        <dbReference type="ARBA" id="ARBA00004571"/>
    </source>
</evidence>
<dbReference type="Gene3D" id="2.170.130.10">
    <property type="entry name" value="TonB-dependent receptor, plug domain"/>
    <property type="match status" value="1"/>
</dbReference>
<evidence type="ECO:0000313" key="19">
    <source>
        <dbReference type="Proteomes" id="UP001235760"/>
    </source>
</evidence>
<protein>
    <submittedName>
        <fullName evidence="18">TonB-dependent receptor</fullName>
    </submittedName>
</protein>
<keyword evidence="11 18" id="KW-0675">Receptor</keyword>
<dbReference type="Pfam" id="PF00593">
    <property type="entry name" value="TonB_dep_Rec_b-barrel"/>
    <property type="match status" value="1"/>
</dbReference>
<keyword evidence="15" id="KW-0732">Signal</keyword>
<dbReference type="InterPro" id="IPR039426">
    <property type="entry name" value="TonB-dep_rcpt-like"/>
</dbReference>
<evidence type="ECO:0000256" key="5">
    <source>
        <dbReference type="ARBA" id="ARBA00022496"/>
    </source>
</evidence>
<evidence type="ECO:0000259" key="16">
    <source>
        <dbReference type="Pfam" id="PF00593"/>
    </source>
</evidence>
<name>A0ABT9FZE7_LEPDI</name>
<dbReference type="RefSeq" id="WP_305748142.1">
    <property type="nucleotide sequence ID" value="NZ_JAUZEE010000001.1"/>
</dbReference>
<dbReference type="PROSITE" id="PS52016">
    <property type="entry name" value="TONB_DEPENDENT_REC_3"/>
    <property type="match status" value="1"/>
</dbReference>
<dbReference type="InterPro" id="IPR000531">
    <property type="entry name" value="Beta-barrel_TonB"/>
</dbReference>
<evidence type="ECO:0000259" key="17">
    <source>
        <dbReference type="Pfam" id="PF07715"/>
    </source>
</evidence>
<dbReference type="InterPro" id="IPR012910">
    <property type="entry name" value="Plug_dom"/>
</dbReference>
<keyword evidence="3 13" id="KW-0813">Transport</keyword>
<evidence type="ECO:0000256" key="6">
    <source>
        <dbReference type="ARBA" id="ARBA00022692"/>
    </source>
</evidence>
<dbReference type="Gene3D" id="2.40.170.20">
    <property type="entry name" value="TonB-dependent receptor, beta-barrel domain"/>
    <property type="match status" value="1"/>
</dbReference>
<evidence type="ECO:0000256" key="13">
    <source>
        <dbReference type="PROSITE-ProRule" id="PRU01360"/>
    </source>
</evidence>
<feature type="chain" id="PRO_5046194772" evidence="15">
    <location>
        <begin position="36"/>
        <end position="714"/>
    </location>
</feature>
<dbReference type="EMBL" id="JAUZEE010000001">
    <property type="protein sequence ID" value="MDP4299608.1"/>
    <property type="molecule type" value="Genomic_DNA"/>
</dbReference>
<feature type="domain" description="TonB-dependent receptor plug" evidence="17">
    <location>
        <begin position="55"/>
        <end position="166"/>
    </location>
</feature>
<evidence type="ECO:0000256" key="12">
    <source>
        <dbReference type="ARBA" id="ARBA00023237"/>
    </source>
</evidence>
<evidence type="ECO:0000256" key="3">
    <source>
        <dbReference type="ARBA" id="ARBA00022448"/>
    </source>
</evidence>
<feature type="signal peptide" evidence="15">
    <location>
        <begin position="1"/>
        <end position="35"/>
    </location>
</feature>
<keyword evidence="8" id="KW-0406">Ion transport</keyword>
<dbReference type="SUPFAM" id="SSF56935">
    <property type="entry name" value="Porins"/>
    <property type="match status" value="1"/>
</dbReference>
<dbReference type="PANTHER" id="PTHR32552:SF81">
    <property type="entry name" value="TONB-DEPENDENT OUTER MEMBRANE RECEPTOR"/>
    <property type="match status" value="1"/>
</dbReference>
<organism evidence="18 19">
    <name type="scientific">Leptothrix discophora</name>
    <dbReference type="NCBI Taxonomy" id="89"/>
    <lineage>
        <taxon>Bacteria</taxon>
        <taxon>Pseudomonadati</taxon>
        <taxon>Pseudomonadota</taxon>
        <taxon>Betaproteobacteria</taxon>
        <taxon>Burkholderiales</taxon>
        <taxon>Sphaerotilaceae</taxon>
        <taxon>Leptothrix</taxon>
    </lineage>
</organism>
<comment type="similarity">
    <text evidence="2 13 14">Belongs to the TonB-dependent receptor family.</text>
</comment>
<gene>
    <name evidence="18" type="ORF">Q8X39_03100</name>
</gene>
<accession>A0ABT9FZE7</accession>
<dbReference type="InterPro" id="IPR036942">
    <property type="entry name" value="Beta-barrel_TonB_sf"/>
</dbReference>
<evidence type="ECO:0000256" key="14">
    <source>
        <dbReference type="RuleBase" id="RU003357"/>
    </source>
</evidence>
<reference evidence="18 19" key="1">
    <citation type="submission" date="2023-08" db="EMBL/GenBank/DDBJ databases">
        <authorList>
            <person name="Roldan D.M."/>
            <person name="Menes R.J."/>
        </authorList>
    </citation>
    <scope>NUCLEOTIDE SEQUENCE [LARGE SCALE GENOMIC DNA]</scope>
    <source>
        <strain evidence="18 19">CCM 2812</strain>
    </source>
</reference>
<evidence type="ECO:0000313" key="18">
    <source>
        <dbReference type="EMBL" id="MDP4299608.1"/>
    </source>
</evidence>
<comment type="subcellular location">
    <subcellularLocation>
        <location evidence="1 13">Cell outer membrane</location>
        <topology evidence="1 13">Multi-pass membrane protein</topology>
    </subcellularLocation>
</comment>
<comment type="caution">
    <text evidence="18">The sequence shown here is derived from an EMBL/GenBank/DDBJ whole genome shotgun (WGS) entry which is preliminary data.</text>
</comment>